<dbReference type="STRING" id="660518.SAMN05216218_10324"/>
<organism evidence="1 2">
    <name type="scientific">Halorientalis regularis</name>
    <dbReference type="NCBI Taxonomy" id="660518"/>
    <lineage>
        <taxon>Archaea</taxon>
        <taxon>Methanobacteriati</taxon>
        <taxon>Methanobacteriota</taxon>
        <taxon>Stenosarchaea group</taxon>
        <taxon>Halobacteria</taxon>
        <taxon>Halobacteriales</taxon>
        <taxon>Haloarculaceae</taxon>
        <taxon>Halorientalis</taxon>
    </lineage>
</organism>
<dbReference type="EMBL" id="FNBK01000003">
    <property type="protein sequence ID" value="SDE99822.1"/>
    <property type="molecule type" value="Genomic_DNA"/>
</dbReference>
<name>A0A1G7HH81_9EURY</name>
<dbReference type="InterPro" id="IPR043519">
    <property type="entry name" value="NT_sf"/>
</dbReference>
<dbReference type="InterPro" id="IPR019646">
    <property type="entry name" value="Aminoglyc_AdlTrfase"/>
</dbReference>
<dbReference type="RefSeq" id="WP_092688476.1">
    <property type="nucleotide sequence ID" value="NZ_FNBK01000003.1"/>
</dbReference>
<sequence length="231" mass="25935">MSLGEREDELLDTLETVIDADLPYVLVGGWAIAAFNQRFTTDVDVVIPGQALDDYTALLTGRGYEKTTDVERNELYEGRTVRFEKDVGNPVQFDVMVDALGCRQTEAEWSCRYLSEHSVTEELGTSRPISARIPEPELLFAVKLHSGRKADTRDLVVLGSDADLERIAMHLNRGDAEKLARRIGVVLDRLTSPGFADSFKGVFEQQTVPEQDIDAVEEFLLNQRDRLDTEQ</sequence>
<dbReference type="Pfam" id="PF10706">
    <property type="entry name" value="Aminoglyc_resit"/>
    <property type="match status" value="1"/>
</dbReference>
<gene>
    <name evidence="1" type="ORF">SAMN05216218_10324</name>
</gene>
<dbReference type="Gene3D" id="3.30.460.40">
    <property type="match status" value="1"/>
</dbReference>
<proteinExistence type="predicted"/>
<keyword evidence="2" id="KW-1185">Reference proteome</keyword>
<reference evidence="2" key="1">
    <citation type="submission" date="2016-10" db="EMBL/GenBank/DDBJ databases">
        <authorList>
            <person name="Varghese N."/>
            <person name="Submissions S."/>
        </authorList>
    </citation>
    <scope>NUCLEOTIDE SEQUENCE [LARGE SCALE GENOMIC DNA]</scope>
    <source>
        <strain evidence="2">IBRC-M 10760</strain>
    </source>
</reference>
<protein>
    <recommendedName>
        <fullName evidence="3">Nucleotidyl transferase AbiEii toxin, Type IV TA system</fullName>
    </recommendedName>
</protein>
<accession>A0A1G7HH81</accession>
<dbReference type="Proteomes" id="UP000199076">
    <property type="component" value="Unassembled WGS sequence"/>
</dbReference>
<evidence type="ECO:0008006" key="3">
    <source>
        <dbReference type="Google" id="ProtNLM"/>
    </source>
</evidence>
<dbReference type="OrthoDB" id="165795at2157"/>
<evidence type="ECO:0000313" key="1">
    <source>
        <dbReference type="EMBL" id="SDE99822.1"/>
    </source>
</evidence>
<dbReference type="SUPFAM" id="SSF81301">
    <property type="entry name" value="Nucleotidyltransferase"/>
    <property type="match status" value="1"/>
</dbReference>
<evidence type="ECO:0000313" key="2">
    <source>
        <dbReference type="Proteomes" id="UP000199076"/>
    </source>
</evidence>
<dbReference type="AlphaFoldDB" id="A0A1G7HH81"/>